<dbReference type="Pfam" id="PF18317">
    <property type="entry name" value="SDH_C"/>
    <property type="match status" value="1"/>
</dbReference>
<evidence type="ECO:0000256" key="2">
    <source>
        <dbReference type="ARBA" id="ARBA00023141"/>
    </source>
</evidence>
<name>A0ABT9NE95_9ACTO</name>
<comment type="caution">
    <text evidence="6">The sequence shown here is derived from an EMBL/GenBank/DDBJ whole genome shotgun (WGS) entry which is preliminary data.</text>
</comment>
<dbReference type="InterPro" id="IPR041121">
    <property type="entry name" value="SDH_C"/>
</dbReference>
<dbReference type="PANTHER" id="PTHR21089">
    <property type="entry name" value="SHIKIMATE DEHYDROGENASE"/>
    <property type="match status" value="1"/>
</dbReference>
<dbReference type="Gene3D" id="3.40.50.10860">
    <property type="entry name" value="Leucine Dehydrogenase, chain A, domain 1"/>
    <property type="match status" value="1"/>
</dbReference>
<dbReference type="InterPro" id="IPR022893">
    <property type="entry name" value="Shikimate_DH_fam"/>
</dbReference>
<feature type="binding site" evidence="3">
    <location>
        <begin position="22"/>
        <end position="24"/>
    </location>
    <ligand>
        <name>shikimate</name>
        <dbReference type="ChEBI" id="CHEBI:36208"/>
    </ligand>
</feature>
<feature type="active site" description="Proton acceptor" evidence="3">
    <location>
        <position position="71"/>
    </location>
</feature>
<dbReference type="InterPro" id="IPR046346">
    <property type="entry name" value="Aminoacid_DH-like_N_sf"/>
</dbReference>
<comment type="subunit">
    <text evidence="3">Homodimer.</text>
</comment>
<dbReference type="RefSeq" id="WP_307681809.1">
    <property type="nucleotide sequence ID" value="NZ_JAUSQX010000001.1"/>
</dbReference>
<dbReference type="EC" id="1.1.1.25" evidence="3"/>
<keyword evidence="3 6" id="KW-0560">Oxidoreductase</keyword>
<proteinExistence type="inferred from homology"/>
<evidence type="ECO:0000313" key="7">
    <source>
        <dbReference type="Proteomes" id="UP001243212"/>
    </source>
</evidence>
<feature type="binding site" evidence="3">
    <location>
        <position position="67"/>
    </location>
    <ligand>
        <name>shikimate</name>
        <dbReference type="ChEBI" id="CHEBI:36208"/>
    </ligand>
</feature>
<gene>
    <name evidence="3" type="primary">aroE</name>
    <name evidence="6" type="ORF">J2S70_000112</name>
</gene>
<evidence type="ECO:0000256" key="3">
    <source>
        <dbReference type="HAMAP-Rule" id="MF_00222"/>
    </source>
</evidence>
<dbReference type="SUPFAM" id="SSF51735">
    <property type="entry name" value="NAD(P)-binding Rossmann-fold domains"/>
    <property type="match status" value="1"/>
</dbReference>
<comment type="similarity">
    <text evidence="3">Belongs to the shikimate dehydrogenase family.</text>
</comment>
<keyword evidence="2 3" id="KW-0057">Aromatic amino acid biosynthesis</keyword>
<dbReference type="PANTHER" id="PTHR21089:SF1">
    <property type="entry name" value="BIFUNCTIONAL 3-DEHYDROQUINATE DEHYDRATASE_SHIKIMATE DEHYDROGENASE, CHLOROPLASTIC"/>
    <property type="match status" value="1"/>
</dbReference>
<comment type="function">
    <text evidence="3">Involved in the biosynthesis of the chorismate, which leads to the biosynthesis of aromatic amino acids. Catalyzes the reversible NADPH linked reduction of 3-dehydroshikimate (DHSA) to yield shikimate (SA).</text>
</comment>
<dbReference type="Pfam" id="PF08501">
    <property type="entry name" value="Shikimate_dh_N"/>
    <property type="match status" value="1"/>
</dbReference>
<sequence>MSVFPTASTSVYAILGRPARFSKSPVLHNAVFRHLGIDAVYVAHEPEDLGKAIAGMKELGYSGANLTMPFKSEAIPYIDELSDVAAEMNAVNTLTFTDGKIRGDNTDGAGLLNEIRATGTEIQGANVLLLGTGGAASAVWTQAALDGAEEIRVFNRMKPEFAQIRNTLDKLSAKTGALLTLHDLADESELKDATQEASIIINATNVGMGELAGQSLIAPQWLGKHHTVADAVYHPRITKLISDAQAAGAKTVEGLRMLLGQAAICEKIWLGIDMPFEVAEAAVMAGVDVT</sequence>
<evidence type="ECO:0000313" key="6">
    <source>
        <dbReference type="EMBL" id="MDP9805530.1"/>
    </source>
</evidence>
<feature type="binding site" evidence="3">
    <location>
        <position position="254"/>
    </location>
    <ligand>
        <name>NADP(+)</name>
        <dbReference type="ChEBI" id="CHEBI:58349"/>
    </ligand>
</feature>
<keyword evidence="7" id="KW-1185">Reference proteome</keyword>
<comment type="pathway">
    <text evidence="1 3">Metabolic intermediate biosynthesis; chorismate biosynthesis; chorismate from D-erythrose 4-phosphate and phosphoenolpyruvate: step 4/7.</text>
</comment>
<comment type="caution">
    <text evidence="3">Lacks conserved residue(s) required for the propagation of feature annotation.</text>
</comment>
<evidence type="ECO:0000256" key="1">
    <source>
        <dbReference type="ARBA" id="ARBA00004871"/>
    </source>
</evidence>
<keyword evidence="3" id="KW-0521">NADP</keyword>
<dbReference type="Proteomes" id="UP001243212">
    <property type="component" value="Unassembled WGS sequence"/>
</dbReference>
<protein>
    <recommendedName>
        <fullName evidence="3">Shikimate dehydrogenase (NADP(+))</fullName>
        <shortName evidence="3">SDH</shortName>
        <ecNumber evidence="3">1.1.1.25</ecNumber>
    </recommendedName>
</protein>
<dbReference type="SUPFAM" id="SSF53223">
    <property type="entry name" value="Aminoacid dehydrogenase-like, N-terminal domain"/>
    <property type="match status" value="1"/>
</dbReference>
<comment type="catalytic activity">
    <reaction evidence="3">
        <text>shikimate + NADP(+) = 3-dehydroshikimate + NADPH + H(+)</text>
        <dbReference type="Rhea" id="RHEA:17737"/>
        <dbReference type="ChEBI" id="CHEBI:15378"/>
        <dbReference type="ChEBI" id="CHEBI:16630"/>
        <dbReference type="ChEBI" id="CHEBI:36208"/>
        <dbReference type="ChEBI" id="CHEBI:57783"/>
        <dbReference type="ChEBI" id="CHEBI:58349"/>
        <dbReference type="EC" id="1.1.1.25"/>
    </reaction>
</comment>
<dbReference type="GO" id="GO:0004764">
    <property type="term" value="F:shikimate 3-dehydrogenase (NADP+) activity"/>
    <property type="evidence" value="ECO:0007669"/>
    <property type="project" value="UniProtKB-EC"/>
</dbReference>
<feature type="domain" description="SDH C-terminal" evidence="5">
    <location>
        <begin position="254"/>
        <end position="284"/>
    </location>
</feature>
<feature type="binding site" evidence="3">
    <location>
        <position position="261"/>
    </location>
    <ligand>
        <name>shikimate</name>
        <dbReference type="ChEBI" id="CHEBI:36208"/>
    </ligand>
</feature>
<feature type="binding site" evidence="3">
    <location>
        <position position="107"/>
    </location>
    <ligand>
        <name>shikimate</name>
        <dbReference type="ChEBI" id="CHEBI:36208"/>
    </ligand>
</feature>
<feature type="binding site" evidence="3">
    <location>
        <position position="233"/>
    </location>
    <ligand>
        <name>shikimate</name>
        <dbReference type="ChEBI" id="CHEBI:36208"/>
    </ligand>
</feature>
<evidence type="ECO:0000259" key="5">
    <source>
        <dbReference type="Pfam" id="PF18317"/>
    </source>
</evidence>
<feature type="binding site" evidence="3">
    <location>
        <position position="231"/>
    </location>
    <ligand>
        <name>NADP(+)</name>
        <dbReference type="ChEBI" id="CHEBI:58349"/>
    </ligand>
</feature>
<accession>A0ABT9NE95</accession>
<dbReference type="InterPro" id="IPR013708">
    <property type="entry name" value="Shikimate_DH-bd_N"/>
</dbReference>
<organism evidence="6 7">
    <name type="scientific">Trueperella bonasi</name>
    <dbReference type="NCBI Taxonomy" id="312286"/>
    <lineage>
        <taxon>Bacteria</taxon>
        <taxon>Bacillati</taxon>
        <taxon>Actinomycetota</taxon>
        <taxon>Actinomycetes</taxon>
        <taxon>Actinomycetales</taxon>
        <taxon>Actinomycetaceae</taxon>
        <taxon>Trueperella</taxon>
    </lineage>
</organism>
<dbReference type="Gene3D" id="3.40.50.720">
    <property type="entry name" value="NAD(P)-binding Rossmann-like Domain"/>
    <property type="match status" value="1"/>
</dbReference>
<feature type="binding site" evidence="3">
    <location>
        <position position="92"/>
    </location>
    <ligand>
        <name>shikimate</name>
        <dbReference type="ChEBI" id="CHEBI:36208"/>
    </ligand>
</feature>
<dbReference type="EMBL" id="JAUSQX010000001">
    <property type="protein sequence ID" value="MDP9805530.1"/>
    <property type="molecule type" value="Genomic_DNA"/>
</dbReference>
<dbReference type="InterPro" id="IPR036291">
    <property type="entry name" value="NAD(P)-bd_dom_sf"/>
</dbReference>
<feature type="binding site" evidence="3">
    <location>
        <position position="83"/>
    </location>
    <ligand>
        <name>NADP(+)</name>
        <dbReference type="ChEBI" id="CHEBI:58349"/>
    </ligand>
</feature>
<feature type="domain" description="Shikimate dehydrogenase substrate binding N-terminal" evidence="4">
    <location>
        <begin position="14"/>
        <end position="94"/>
    </location>
</feature>
<keyword evidence="3" id="KW-0028">Amino-acid biosynthesis</keyword>
<dbReference type="CDD" id="cd01065">
    <property type="entry name" value="NAD_bind_Shikimate_DH"/>
    <property type="match status" value="1"/>
</dbReference>
<evidence type="ECO:0000259" key="4">
    <source>
        <dbReference type="Pfam" id="PF08501"/>
    </source>
</evidence>
<reference evidence="6 7" key="1">
    <citation type="submission" date="2023-07" db="EMBL/GenBank/DDBJ databases">
        <title>Sequencing the genomes of 1000 actinobacteria strains.</title>
        <authorList>
            <person name="Klenk H.-P."/>
        </authorList>
    </citation>
    <scope>NUCLEOTIDE SEQUENCE [LARGE SCALE GENOMIC DNA]</scope>
    <source>
        <strain evidence="6 7">DSM 17163</strain>
    </source>
</reference>
<dbReference type="HAMAP" id="MF_00222">
    <property type="entry name" value="Shikimate_DH_AroE"/>
    <property type="match status" value="1"/>
</dbReference>